<sequence>MMSVGSFCINALPKTARSIQPLRVTLEMLLLFLLGAFTRLLSALPVNERELLTRELDAGPYSSTCAKRSLNIISDTGYEQHTELEHRHLIPNFTPCCSSALSNTNNDLNMVLETG</sequence>
<evidence type="ECO:0000313" key="2">
    <source>
        <dbReference type="Proteomes" id="UP000030665"/>
    </source>
</evidence>
<accession>A0A077ZK82</accession>
<dbReference type="EMBL" id="HG807352">
    <property type="protein sequence ID" value="CDW60741.1"/>
    <property type="molecule type" value="Genomic_DNA"/>
</dbReference>
<name>A0A077ZK82_TRITR</name>
<gene>
    <name evidence="1" type="ORF">TTRE_0000913301</name>
</gene>
<evidence type="ECO:0000313" key="1">
    <source>
        <dbReference type="EMBL" id="CDW60741.1"/>
    </source>
</evidence>
<protein>
    <submittedName>
        <fullName evidence="1">Uncharacterized protein</fullName>
    </submittedName>
</protein>
<keyword evidence="2" id="KW-1185">Reference proteome</keyword>
<reference evidence="1" key="2">
    <citation type="submission" date="2014-03" db="EMBL/GenBank/DDBJ databases">
        <title>The whipworm genome and dual-species transcriptomics of an intimate host-pathogen interaction.</title>
        <authorList>
            <person name="Foth B.J."/>
            <person name="Tsai I.J."/>
            <person name="Reid A.J."/>
            <person name="Bancroft A.J."/>
            <person name="Nichol S."/>
            <person name="Tracey A."/>
            <person name="Holroyd N."/>
            <person name="Cotton J.A."/>
            <person name="Stanley E.J."/>
            <person name="Zarowiecki M."/>
            <person name="Liu J.Z."/>
            <person name="Huckvale T."/>
            <person name="Cooper P.J."/>
            <person name="Grencis R.K."/>
            <person name="Berriman M."/>
        </authorList>
    </citation>
    <scope>NUCLEOTIDE SEQUENCE [LARGE SCALE GENOMIC DNA]</scope>
</reference>
<dbReference type="Proteomes" id="UP000030665">
    <property type="component" value="Unassembled WGS sequence"/>
</dbReference>
<proteinExistence type="predicted"/>
<dbReference type="AlphaFoldDB" id="A0A077ZK82"/>
<organism evidence="1 2">
    <name type="scientific">Trichuris trichiura</name>
    <name type="common">Whipworm</name>
    <name type="synonym">Trichocephalus trichiurus</name>
    <dbReference type="NCBI Taxonomy" id="36087"/>
    <lineage>
        <taxon>Eukaryota</taxon>
        <taxon>Metazoa</taxon>
        <taxon>Ecdysozoa</taxon>
        <taxon>Nematoda</taxon>
        <taxon>Enoplea</taxon>
        <taxon>Dorylaimia</taxon>
        <taxon>Trichinellida</taxon>
        <taxon>Trichuridae</taxon>
        <taxon>Trichuris</taxon>
    </lineage>
</organism>
<reference evidence="1" key="1">
    <citation type="submission" date="2014-01" db="EMBL/GenBank/DDBJ databases">
        <authorList>
            <person name="Aslett M."/>
        </authorList>
    </citation>
    <scope>NUCLEOTIDE SEQUENCE</scope>
</reference>